<organism evidence="1 2">
    <name type="scientific">Mythimna loreyi</name>
    <dbReference type="NCBI Taxonomy" id="667449"/>
    <lineage>
        <taxon>Eukaryota</taxon>
        <taxon>Metazoa</taxon>
        <taxon>Ecdysozoa</taxon>
        <taxon>Arthropoda</taxon>
        <taxon>Hexapoda</taxon>
        <taxon>Insecta</taxon>
        <taxon>Pterygota</taxon>
        <taxon>Neoptera</taxon>
        <taxon>Endopterygota</taxon>
        <taxon>Lepidoptera</taxon>
        <taxon>Glossata</taxon>
        <taxon>Ditrysia</taxon>
        <taxon>Noctuoidea</taxon>
        <taxon>Noctuidae</taxon>
        <taxon>Noctuinae</taxon>
        <taxon>Hadenini</taxon>
        <taxon>Mythimna</taxon>
    </lineage>
</organism>
<protein>
    <submittedName>
        <fullName evidence="1">Uncharacterized protein</fullName>
    </submittedName>
</protein>
<name>A0ACC2R3S6_9NEOP</name>
<dbReference type="Proteomes" id="UP001231649">
    <property type="component" value="Chromosome 12"/>
</dbReference>
<evidence type="ECO:0000313" key="1">
    <source>
        <dbReference type="EMBL" id="KAJ8730795.1"/>
    </source>
</evidence>
<sequence length="428" mass="49192">MRSSTLWKLAERPNYNTHINKRFPYSETPYLGEYHLEKIPASLNNLVQHVDYWGEGKIVSEEGVRGFSDCYNVNHQYQLVSNGPDLDRKIPNRIPLRSDDHCDTSGYIKDNSVLTVTVAVASRITSSCAQDIARIVNSDHGKVVVYGVHGDSQEISELAVELRKKGLTPSPDATLPHELQGLTYYDSHVAFLDTQSFEEEMFNNVINGDYNAAVSKAQSYGVANDNEFVNNVVMRLITDAPRKVMTFAYKLWEGGAKNVVRNSFPKCFQHIFNEDAVTIVNKQYLQPLKLDVNTDSYNDRLAWGDNDQCEITSERLSWKILPVWHSDGLTFKLYNIHRNMYLKLDVNVDSYGDRKAWGSVNSDEERHRYYLEPLFKNGTLVFFIINYKYGQGLKLDVNTDSYGDRLLWGHNGTVHNEYERFRWIIAAW</sequence>
<accession>A0ACC2R3S6</accession>
<gene>
    <name evidence="1" type="ORF">PYW08_002208</name>
</gene>
<proteinExistence type="predicted"/>
<dbReference type="EMBL" id="CM056788">
    <property type="protein sequence ID" value="KAJ8730795.1"/>
    <property type="molecule type" value="Genomic_DNA"/>
</dbReference>
<reference evidence="1" key="1">
    <citation type="submission" date="2023-03" db="EMBL/GenBank/DDBJ databases">
        <title>Chromosome-level genomes of two armyworms, Mythimna separata and Mythimna loreyi, provide insights into the biosynthesis and reception of sex pheromones.</title>
        <authorList>
            <person name="Zhao H."/>
        </authorList>
    </citation>
    <scope>NUCLEOTIDE SEQUENCE</scope>
    <source>
        <strain evidence="1">BeijingLab</strain>
    </source>
</reference>
<keyword evidence="2" id="KW-1185">Reference proteome</keyword>
<evidence type="ECO:0000313" key="2">
    <source>
        <dbReference type="Proteomes" id="UP001231649"/>
    </source>
</evidence>
<comment type="caution">
    <text evidence="1">The sequence shown here is derived from an EMBL/GenBank/DDBJ whole genome shotgun (WGS) entry which is preliminary data.</text>
</comment>